<dbReference type="GO" id="GO:0046820">
    <property type="term" value="F:4-amino-4-deoxychorismate synthase activity"/>
    <property type="evidence" value="ECO:0007669"/>
    <property type="project" value="TreeGrafter"/>
</dbReference>
<gene>
    <name evidence="2" type="ORF">JCM17846_20620</name>
</gene>
<keyword evidence="3" id="KW-1185">Reference proteome</keyword>
<dbReference type="Pfam" id="PF00425">
    <property type="entry name" value="Chorismate_bind"/>
    <property type="match status" value="1"/>
</dbReference>
<evidence type="ECO:0000259" key="1">
    <source>
        <dbReference type="Pfam" id="PF00425"/>
    </source>
</evidence>
<reference evidence="2 3" key="1">
    <citation type="submission" date="2019-09" db="EMBL/GenBank/DDBJ databases">
        <title>NBRP : Genome information of microbial organism related human and environment.</title>
        <authorList>
            <person name="Hattori M."/>
            <person name="Oshima K."/>
            <person name="Inaba H."/>
            <person name="Suda W."/>
            <person name="Sakamoto M."/>
            <person name="Iino T."/>
            <person name="Kitahara M."/>
            <person name="Oshida Y."/>
            <person name="Iida T."/>
            <person name="Kudo T."/>
            <person name="Itoh T."/>
            <person name="Ohkuma M."/>
        </authorList>
    </citation>
    <scope>NUCLEOTIDE SEQUENCE [LARGE SCALE GENOMIC DNA]</scope>
    <source>
        <strain evidence="2 3">Q-1</strain>
    </source>
</reference>
<dbReference type="EMBL" id="BKCN01000010">
    <property type="protein sequence ID" value="GER04380.1"/>
    <property type="molecule type" value="Genomic_DNA"/>
</dbReference>
<dbReference type="Gene3D" id="3.60.120.10">
    <property type="entry name" value="Anthranilate synthase"/>
    <property type="match status" value="1"/>
</dbReference>
<dbReference type="InterPro" id="IPR019999">
    <property type="entry name" value="Anth_synth_I-like"/>
</dbReference>
<organism evidence="2 3">
    <name type="scientific">Iodidimonas nitroreducens</name>
    <dbReference type="NCBI Taxonomy" id="1236968"/>
    <lineage>
        <taxon>Bacteria</taxon>
        <taxon>Pseudomonadati</taxon>
        <taxon>Pseudomonadota</taxon>
        <taxon>Alphaproteobacteria</taxon>
        <taxon>Iodidimonadales</taxon>
        <taxon>Iodidimonadaceae</taxon>
        <taxon>Iodidimonas</taxon>
    </lineage>
</organism>
<name>A0A5A7NA89_9PROT</name>
<dbReference type="PANTHER" id="PTHR11236">
    <property type="entry name" value="AMINOBENZOATE/ANTHRANILATE SYNTHASE"/>
    <property type="match status" value="1"/>
</dbReference>
<evidence type="ECO:0000313" key="3">
    <source>
        <dbReference type="Proteomes" id="UP000324996"/>
    </source>
</evidence>
<dbReference type="InterPro" id="IPR015890">
    <property type="entry name" value="Chorismate_C"/>
</dbReference>
<accession>A0A5A7NA89</accession>
<feature type="domain" description="Chorismate-utilising enzyme C-terminal" evidence="1">
    <location>
        <begin position="155"/>
        <end position="333"/>
    </location>
</feature>
<evidence type="ECO:0000313" key="2">
    <source>
        <dbReference type="EMBL" id="GER04380.1"/>
    </source>
</evidence>
<dbReference type="Proteomes" id="UP000324996">
    <property type="component" value="Unassembled WGS sequence"/>
</dbReference>
<comment type="caution">
    <text evidence="2">The sequence shown here is derived from an EMBL/GenBank/DDBJ whole genome shotgun (WGS) entry which is preliminary data.</text>
</comment>
<dbReference type="GO" id="GO:0000162">
    <property type="term" value="P:L-tryptophan biosynthetic process"/>
    <property type="evidence" value="ECO:0007669"/>
    <property type="project" value="TreeGrafter"/>
</dbReference>
<sequence length="370" mass="41107">MLAAKSHEEPDIMLLRQPPFALFDRALDEGAPATGGEDQTIDSRAMGARLFSQPIAFLCARDVDAVWPVLEQAEAALAAGHWLAGWIAYEAAAAFEPKIRKAQRFDPQEPLIWLGVFPAPLDLSPPDLDDLFAQAHSGTIRRAVLSHPRLSETIKDYEVAFARIRTGLDAGELYQINYSMRLDLELEGDPLSLYQQLRKAQPVAYGAYVHDGKRQILSRSPELFVRRHKGMLETRPMKGTLARGLDLEDDRRRAAFLRDDEKSRAENLMIVDLLRNDLSRIAAPGSVEVPGLFEIEHYPTVLQMISRIRAQPRPDLGFAALIEAMMPCGSITGPRKSGRWNGLPPSKINRAGFIRGPLAGLPRMGICALM</sequence>
<dbReference type="PANTHER" id="PTHR11236:SF50">
    <property type="entry name" value="AMINODEOXYCHORISMATE SYNTHASE COMPONENT 1"/>
    <property type="match status" value="1"/>
</dbReference>
<dbReference type="AlphaFoldDB" id="A0A5A7NA89"/>
<protein>
    <submittedName>
        <fullName evidence="2">Aminodeoxychorismate synthase component I</fullName>
    </submittedName>
</protein>
<proteinExistence type="predicted"/>
<dbReference type="InterPro" id="IPR005801">
    <property type="entry name" value="ADC_synthase"/>
</dbReference>
<dbReference type="SUPFAM" id="SSF56322">
    <property type="entry name" value="ADC synthase"/>
    <property type="match status" value="1"/>
</dbReference>